<name>K2GY08_9BACT</name>
<evidence type="ECO:0000256" key="4">
    <source>
        <dbReference type="ARBA" id="ARBA00023014"/>
    </source>
</evidence>
<dbReference type="GO" id="GO:0003824">
    <property type="term" value="F:catalytic activity"/>
    <property type="evidence" value="ECO:0007669"/>
    <property type="project" value="InterPro"/>
</dbReference>
<dbReference type="InterPro" id="IPR058240">
    <property type="entry name" value="rSAM_sf"/>
</dbReference>
<protein>
    <submittedName>
        <fullName evidence="6">Radical SAM protein</fullName>
    </submittedName>
</protein>
<keyword evidence="4" id="KW-0411">Iron-sulfur</keyword>
<feature type="domain" description="Radical SAM core" evidence="5">
    <location>
        <begin position="35"/>
        <end position="195"/>
    </location>
</feature>
<dbReference type="AlphaFoldDB" id="K2GY08"/>
<organism evidence="6">
    <name type="scientific">uncultured bacterium</name>
    <name type="common">gcode 4</name>
    <dbReference type="NCBI Taxonomy" id="1234023"/>
    <lineage>
        <taxon>Bacteria</taxon>
        <taxon>environmental samples</taxon>
    </lineage>
</organism>
<keyword evidence="3" id="KW-0408">Iron</keyword>
<dbReference type="GO" id="GO:0051536">
    <property type="term" value="F:iron-sulfur cluster binding"/>
    <property type="evidence" value="ECO:0007669"/>
    <property type="project" value="UniProtKB-KW"/>
</dbReference>
<accession>K2GY08</accession>
<evidence type="ECO:0000256" key="3">
    <source>
        <dbReference type="ARBA" id="ARBA00023004"/>
    </source>
</evidence>
<dbReference type="InterPro" id="IPR013785">
    <property type="entry name" value="Aldolase_TIM"/>
</dbReference>
<dbReference type="SUPFAM" id="SSF102114">
    <property type="entry name" value="Radical SAM enzymes"/>
    <property type="match status" value="1"/>
</dbReference>
<gene>
    <name evidence="6" type="ORF">ACD_3C00071G0010</name>
</gene>
<dbReference type="PANTHER" id="PTHR11228:SF7">
    <property type="entry name" value="PQQA PEPTIDE CYCLASE"/>
    <property type="match status" value="1"/>
</dbReference>
<evidence type="ECO:0000259" key="5">
    <source>
        <dbReference type="Pfam" id="PF04055"/>
    </source>
</evidence>
<evidence type="ECO:0000256" key="2">
    <source>
        <dbReference type="ARBA" id="ARBA00022723"/>
    </source>
</evidence>
<dbReference type="PANTHER" id="PTHR11228">
    <property type="entry name" value="RADICAL SAM DOMAIN PROTEIN"/>
    <property type="match status" value="1"/>
</dbReference>
<dbReference type="InterPro" id="IPR007197">
    <property type="entry name" value="rSAM"/>
</dbReference>
<reference evidence="6" key="1">
    <citation type="journal article" date="2012" name="Science">
        <title>Fermentation, hydrogen, and sulfur metabolism in multiple uncultivated bacterial phyla.</title>
        <authorList>
            <person name="Wrighton K.C."/>
            <person name="Thomas B.C."/>
            <person name="Sharon I."/>
            <person name="Miller C.S."/>
            <person name="Castelle C.J."/>
            <person name="VerBerkmoes N.C."/>
            <person name="Wilkins M.J."/>
            <person name="Hettich R.L."/>
            <person name="Lipton M.S."/>
            <person name="Williams K.H."/>
            <person name="Long P.E."/>
            <person name="Banfield J.F."/>
        </authorList>
    </citation>
    <scope>NUCLEOTIDE SEQUENCE [LARGE SCALE GENOMIC DNA]</scope>
</reference>
<dbReference type="InterPro" id="IPR050377">
    <property type="entry name" value="Radical_SAM_PqqE_MftC-like"/>
</dbReference>
<dbReference type="SFLD" id="SFLDS00029">
    <property type="entry name" value="Radical_SAM"/>
    <property type="match status" value="1"/>
</dbReference>
<proteinExistence type="predicted"/>
<evidence type="ECO:0000256" key="1">
    <source>
        <dbReference type="ARBA" id="ARBA00022691"/>
    </source>
</evidence>
<comment type="caution">
    <text evidence="6">The sequence shown here is derived from an EMBL/GenBank/DDBJ whole genome shotgun (WGS) entry which is preliminary data.</text>
</comment>
<keyword evidence="1" id="KW-0949">S-adenosyl-L-methionine</keyword>
<evidence type="ECO:0000313" key="6">
    <source>
        <dbReference type="EMBL" id="EKE28360.1"/>
    </source>
</evidence>
<dbReference type="EMBL" id="AMFJ01000345">
    <property type="protein sequence ID" value="EKE28360.1"/>
    <property type="molecule type" value="Genomic_DNA"/>
</dbReference>
<dbReference type="Pfam" id="PF04055">
    <property type="entry name" value="Radical_SAM"/>
    <property type="match status" value="1"/>
</dbReference>
<keyword evidence="2" id="KW-0479">Metal-binding</keyword>
<dbReference type="SFLD" id="SFLDG01067">
    <property type="entry name" value="SPASM/twitch_domain_containing"/>
    <property type="match status" value="1"/>
</dbReference>
<sequence length="308" mass="36950">MNSLREEWHIESCSENTWRSLSSKIVKNTRELTHEITGKCTLNCMHCSTMACPERWDFVEFEKFCSNIEQFDEFWIVRLSWWEPFHHPDIVRMVDYLHQRGKRIEILSSGTVDKKPISREILEQLTGKVSNIVFSMHWYFEDYHRIVNPHFSFGHPYWDDMMDSVEECADLWIPFSFQAVVMRQNADKLEQIVKDVALLNHLYKNQIIRCRIPKIKMHFLRYIKQWRWLDNEVESPDKEFMDNLPAQFARMQEKYDVEISYSSNFEFKECDCSSKKMVICADWSIIACSALKWAGPESWKRFACLPRL</sequence>
<dbReference type="GO" id="GO:0046872">
    <property type="term" value="F:metal ion binding"/>
    <property type="evidence" value="ECO:0007669"/>
    <property type="project" value="UniProtKB-KW"/>
</dbReference>
<dbReference type="Gene3D" id="3.20.20.70">
    <property type="entry name" value="Aldolase class I"/>
    <property type="match status" value="1"/>
</dbReference>